<dbReference type="Proteomes" id="UP000748531">
    <property type="component" value="Unassembled WGS sequence"/>
</dbReference>
<evidence type="ECO:0000313" key="2">
    <source>
        <dbReference type="Proteomes" id="UP000748531"/>
    </source>
</evidence>
<proteinExistence type="predicted"/>
<protein>
    <submittedName>
        <fullName evidence="1">Uncharacterized protein</fullName>
    </submittedName>
</protein>
<name>A0A8J4WH06_9TREM</name>
<gene>
    <name evidence="1" type="ORF">PHET_06793</name>
</gene>
<dbReference type="AlphaFoldDB" id="A0A8J4WH06"/>
<accession>A0A8J4WH06</accession>
<evidence type="ECO:0000313" key="1">
    <source>
        <dbReference type="EMBL" id="KAF5400176.1"/>
    </source>
</evidence>
<dbReference type="OrthoDB" id="10386546at2759"/>
<reference evidence="1" key="1">
    <citation type="submission" date="2019-05" db="EMBL/GenBank/DDBJ databases">
        <title>Annotation for the trematode Paragonimus heterotremus.</title>
        <authorList>
            <person name="Choi Y.-J."/>
        </authorList>
    </citation>
    <scope>NUCLEOTIDE SEQUENCE</scope>
    <source>
        <strain evidence="1">LC</strain>
    </source>
</reference>
<dbReference type="EMBL" id="LUCH01003405">
    <property type="protein sequence ID" value="KAF5400176.1"/>
    <property type="molecule type" value="Genomic_DNA"/>
</dbReference>
<keyword evidence="2" id="KW-1185">Reference proteome</keyword>
<organism evidence="1 2">
    <name type="scientific">Paragonimus heterotremus</name>
    <dbReference type="NCBI Taxonomy" id="100268"/>
    <lineage>
        <taxon>Eukaryota</taxon>
        <taxon>Metazoa</taxon>
        <taxon>Spiralia</taxon>
        <taxon>Lophotrochozoa</taxon>
        <taxon>Platyhelminthes</taxon>
        <taxon>Trematoda</taxon>
        <taxon>Digenea</taxon>
        <taxon>Plagiorchiida</taxon>
        <taxon>Troglotremata</taxon>
        <taxon>Troglotrematidae</taxon>
        <taxon>Paragonimus</taxon>
    </lineage>
</organism>
<comment type="caution">
    <text evidence="1">The sequence shown here is derived from an EMBL/GenBank/DDBJ whole genome shotgun (WGS) entry which is preliminary data.</text>
</comment>
<sequence>MLPAGIRSIQSLVDGQSAKNRSPDLRDTATNEDDQKPIQWYCALGSGKRVYVCARLHSEKRFVSIHKLNAQSQFLYITTLRCGWS</sequence>